<organism evidence="8 9">
    <name type="scientific">Paragonimus heterotremus</name>
    <dbReference type="NCBI Taxonomy" id="100268"/>
    <lineage>
        <taxon>Eukaryota</taxon>
        <taxon>Metazoa</taxon>
        <taxon>Spiralia</taxon>
        <taxon>Lophotrochozoa</taxon>
        <taxon>Platyhelminthes</taxon>
        <taxon>Trematoda</taxon>
        <taxon>Digenea</taxon>
        <taxon>Plagiorchiida</taxon>
        <taxon>Troglotremata</taxon>
        <taxon>Troglotrematidae</taxon>
        <taxon>Paragonimus</taxon>
    </lineage>
</organism>
<dbReference type="OrthoDB" id="538817at2759"/>
<dbReference type="PANTHER" id="PTHR22118:SF14">
    <property type="entry name" value="DYNEIN AXONEMAL ASSEMBLY FACTOR 3"/>
    <property type="match status" value="1"/>
</dbReference>
<reference evidence="8" key="1">
    <citation type="submission" date="2019-05" db="EMBL/GenBank/DDBJ databases">
        <title>Annotation for the trematode Paragonimus heterotremus.</title>
        <authorList>
            <person name="Choi Y.-J."/>
        </authorList>
    </citation>
    <scope>NUCLEOTIDE SEQUENCE</scope>
    <source>
        <strain evidence="8">LC</strain>
    </source>
</reference>
<evidence type="ECO:0000259" key="6">
    <source>
        <dbReference type="Pfam" id="PF14737"/>
    </source>
</evidence>
<evidence type="ECO:0000256" key="1">
    <source>
        <dbReference type="ARBA" id="ARBA00010449"/>
    </source>
</evidence>
<evidence type="ECO:0000259" key="7">
    <source>
        <dbReference type="Pfam" id="PF14740"/>
    </source>
</evidence>
<feature type="domain" description="DUF4470" evidence="6">
    <location>
        <begin position="15"/>
        <end position="127"/>
    </location>
</feature>
<dbReference type="PANTHER" id="PTHR22118">
    <property type="entry name" value="DYNEIN ASSEMBLY FACTOR 3, AXONEMAL"/>
    <property type="match status" value="1"/>
</dbReference>
<protein>
    <recommendedName>
        <fullName evidence="10">Dynein assembly factor 3, axonemal</fullName>
    </recommendedName>
</protein>
<accession>A0A8J4WHR8</accession>
<dbReference type="GO" id="GO:0070286">
    <property type="term" value="P:axonemal dynein complex assembly"/>
    <property type="evidence" value="ECO:0007669"/>
    <property type="project" value="InterPro"/>
</dbReference>
<evidence type="ECO:0000313" key="8">
    <source>
        <dbReference type="EMBL" id="KAF5400299.1"/>
    </source>
</evidence>
<feature type="region of interest" description="Disordered" evidence="5">
    <location>
        <begin position="346"/>
        <end position="407"/>
    </location>
</feature>
<evidence type="ECO:0000313" key="9">
    <source>
        <dbReference type="Proteomes" id="UP000748531"/>
    </source>
</evidence>
<evidence type="ECO:0000256" key="2">
    <source>
        <dbReference type="ARBA" id="ARBA00022490"/>
    </source>
</evidence>
<dbReference type="InterPro" id="IPR039304">
    <property type="entry name" value="DNAAF3"/>
</dbReference>
<dbReference type="Pfam" id="PF14737">
    <property type="entry name" value="DUF4470"/>
    <property type="match status" value="1"/>
</dbReference>
<keyword evidence="3" id="KW-0970">Cilium biogenesis/degradation</keyword>
<gene>
    <name evidence="8" type="ORF">PHET_06152</name>
</gene>
<comment type="subcellular location">
    <subcellularLocation>
        <location evidence="4">Dynein axonemal particle</location>
    </subcellularLocation>
</comment>
<dbReference type="InterPro" id="IPR028235">
    <property type="entry name" value="DNAAF3_C"/>
</dbReference>
<comment type="caution">
    <text evidence="8">The sequence shown here is derived from an EMBL/GenBank/DDBJ whole genome shotgun (WGS) entry which is preliminary data.</text>
</comment>
<evidence type="ECO:0000256" key="5">
    <source>
        <dbReference type="SAM" id="MobiDB-lite"/>
    </source>
</evidence>
<proteinExistence type="inferred from homology"/>
<keyword evidence="2" id="KW-0963">Cytoplasm</keyword>
<dbReference type="InterPro" id="IPR027974">
    <property type="entry name" value="DUF4470"/>
</dbReference>
<evidence type="ECO:0000256" key="4">
    <source>
        <dbReference type="ARBA" id="ARBA00024190"/>
    </source>
</evidence>
<comment type="similarity">
    <text evidence="1">Belongs to the DNAAF3 family.</text>
</comment>
<evidence type="ECO:0000256" key="3">
    <source>
        <dbReference type="ARBA" id="ARBA00022794"/>
    </source>
</evidence>
<dbReference type="Pfam" id="PF14740">
    <property type="entry name" value="DUF4471"/>
    <property type="match status" value="1"/>
</dbReference>
<dbReference type="GO" id="GO:0120293">
    <property type="term" value="C:dynein axonemal particle"/>
    <property type="evidence" value="ECO:0007669"/>
    <property type="project" value="UniProtKB-SubCell"/>
</dbReference>
<dbReference type="Proteomes" id="UP000748531">
    <property type="component" value="Unassembled WGS sequence"/>
</dbReference>
<feature type="domain" description="Dynein assembly factor 3 C-terminal" evidence="7">
    <location>
        <begin position="160"/>
        <end position="464"/>
    </location>
</feature>
<keyword evidence="9" id="KW-1185">Reference proteome</keyword>
<dbReference type="GO" id="GO:0044458">
    <property type="term" value="P:motile cilium assembly"/>
    <property type="evidence" value="ECO:0007669"/>
    <property type="project" value="TreeGrafter"/>
</dbReference>
<name>A0A8J4WHR8_9TREM</name>
<dbReference type="AlphaFoldDB" id="A0A8J4WHR8"/>
<evidence type="ECO:0008006" key="10">
    <source>
        <dbReference type="Google" id="ProtNLM"/>
    </source>
</evidence>
<dbReference type="EMBL" id="LUCH01003308">
    <property type="protein sequence ID" value="KAF5400299.1"/>
    <property type="molecule type" value="Genomic_DNA"/>
</dbReference>
<sequence length="561" mass="63666">MSATSKAEGLGSISWWGFSPAIDLIEAYSGVFDLSSVESVTVLLAGGSDSRHILQTVSNATGDSSLTQNYFILDSALEVYARFMLQIYIAMEQEERFNLQGWFDVRNIQCFLEKTELFLELFGNTMIREFTATYLCHVANELIKITTSFDDSTKCLQFMNMAHLRFRERDVLESIFKFWREKDENVFDIFKCWDYRLRRHLGTRYDAIPNVFDWDCSITLHDRQADQIDSREYSWWRRRGVAFELRPADYTVSNRCLASGKPFRTSKGENTVYWGYWGDITCSPYLAFGITTSMYPELAKKVNGKRSYGATTISEVNVRSLLWRLGHSCKCPLTVAAPFCIDNSRDSSKPEQDMNATGDLSDDATGARPSLSGKDSEESTVTSSSAEEDNGSMKKPSEASLTSRVQRKPYVPLRTQTQFSVNYLPLNSFTELSSRYRSLFLGDGGKPIDIVYMGCSLSHLLDDGKLVARRKHFKETSTQDEDGTIWTDDNSGLVNILNDKALLIVESVLYVVELRPAEVEAYVERVTKSALRLGFQPAKKPEPMKDHHLYFVYDRAGVGSN</sequence>